<keyword evidence="1" id="KW-1185">Reference proteome</keyword>
<sequence>MERIFRQLEALGENLEHSSIEGVVESRLPRWILDKVYHQKTNDSPWEKTKLKDHVHFVIKITGPVNAELYPTVKARMKRLKEIKKCIICLKTHQGEECRRKVKCFYCKAAHNSALCEKRNQLHQSKTSSLNMSQINEEISKSEDCSINYKPTMMAQTNVITKKQSKETLLLCKEITVFNPLLPERKEEALALFDIGSQLSFISKELVRRLDLTEAYTF</sequence>
<reference evidence="2" key="2">
    <citation type="submission" date="2016-11" db="UniProtKB">
        <authorList>
            <consortium name="WormBaseParasite"/>
        </authorList>
    </citation>
    <scope>IDENTIFICATION</scope>
</reference>
<accession>A0A1I7VSR5</accession>
<organism evidence="1 2">
    <name type="scientific">Loa loa</name>
    <name type="common">Eye worm</name>
    <name type="synonym">Filaria loa</name>
    <dbReference type="NCBI Taxonomy" id="7209"/>
    <lineage>
        <taxon>Eukaryota</taxon>
        <taxon>Metazoa</taxon>
        <taxon>Ecdysozoa</taxon>
        <taxon>Nematoda</taxon>
        <taxon>Chromadorea</taxon>
        <taxon>Rhabditida</taxon>
        <taxon>Spirurina</taxon>
        <taxon>Spiruromorpha</taxon>
        <taxon>Filarioidea</taxon>
        <taxon>Onchocercidae</taxon>
        <taxon>Loa</taxon>
    </lineage>
</organism>
<dbReference type="PANTHER" id="PTHR47331">
    <property type="entry name" value="PHD-TYPE DOMAIN-CONTAINING PROTEIN"/>
    <property type="match status" value="1"/>
</dbReference>
<name>A0A1I7VSR5_LOALO</name>
<protein>
    <submittedName>
        <fullName evidence="2">DUF1758 domain-containing protein</fullName>
    </submittedName>
</protein>
<evidence type="ECO:0000313" key="1">
    <source>
        <dbReference type="Proteomes" id="UP000095285"/>
    </source>
</evidence>
<dbReference type="PANTHER" id="PTHR47331:SF5">
    <property type="entry name" value="RIBONUCLEASE H"/>
    <property type="match status" value="1"/>
</dbReference>
<evidence type="ECO:0000313" key="2">
    <source>
        <dbReference type="WBParaSite" id="EN70_585"/>
    </source>
</evidence>
<reference evidence="1" key="1">
    <citation type="submission" date="2012-04" db="EMBL/GenBank/DDBJ databases">
        <title>The Genome Sequence of Loa loa.</title>
        <authorList>
            <consortium name="The Broad Institute Genome Sequencing Platform"/>
            <consortium name="Broad Institute Genome Sequencing Center for Infectious Disease"/>
            <person name="Nutman T.B."/>
            <person name="Fink D.L."/>
            <person name="Russ C."/>
            <person name="Young S."/>
            <person name="Zeng Q."/>
            <person name="Gargeya S."/>
            <person name="Alvarado L."/>
            <person name="Berlin A."/>
            <person name="Chapman S.B."/>
            <person name="Chen Z."/>
            <person name="Freedman E."/>
            <person name="Gellesch M."/>
            <person name="Goldberg J."/>
            <person name="Griggs A."/>
            <person name="Gujja S."/>
            <person name="Heilman E.R."/>
            <person name="Heiman D."/>
            <person name="Howarth C."/>
            <person name="Mehta T."/>
            <person name="Neiman D."/>
            <person name="Pearson M."/>
            <person name="Roberts A."/>
            <person name="Saif S."/>
            <person name="Shea T."/>
            <person name="Shenoy N."/>
            <person name="Sisk P."/>
            <person name="Stolte C."/>
            <person name="Sykes S."/>
            <person name="White J."/>
            <person name="Yandava C."/>
            <person name="Haas B."/>
            <person name="Henn M.R."/>
            <person name="Nusbaum C."/>
            <person name="Birren B."/>
        </authorList>
    </citation>
    <scope>NUCLEOTIDE SEQUENCE [LARGE SCALE GENOMIC DNA]</scope>
</reference>
<dbReference type="Proteomes" id="UP000095285">
    <property type="component" value="Unassembled WGS sequence"/>
</dbReference>
<proteinExistence type="predicted"/>
<dbReference type="AlphaFoldDB" id="A0A1I7VSR5"/>
<dbReference type="WBParaSite" id="EN70_585">
    <property type="protein sequence ID" value="EN70_585"/>
    <property type="gene ID" value="EN70_585"/>
</dbReference>